<evidence type="ECO:0000256" key="2">
    <source>
        <dbReference type="SAM" id="SignalP"/>
    </source>
</evidence>
<dbReference type="Gene3D" id="1.20.144.10">
    <property type="entry name" value="Phosphatidic acid phosphatase type 2/haloperoxidase"/>
    <property type="match status" value="1"/>
</dbReference>
<sequence length="255" mass="28914">MMRVCKILILLVLCAFTVIGQAQEDSVKTDTVRVMDNNSYRFRIRQVILPATLIGVGIIGLESHWLQYQNRELRDELRENIDSKFTVDDFSQYAPMFAVYGLNLCGVKGRHSFTDRTIILATAYALMGITVNTFKMTASVERPDGSSRNSFPSGHTATAFMGAEFLRKEYWDVSPWIGVAGYAVAAGTGFFRMYNNRHWLTDVLTGAGIGILSIQAAYWLYPTITKTFFRKRYKNIFISPYFSKEEKGVSCHIAF</sequence>
<dbReference type="SMART" id="SM00014">
    <property type="entry name" value="acidPPc"/>
    <property type="match status" value="1"/>
</dbReference>
<dbReference type="InterPro" id="IPR000326">
    <property type="entry name" value="PAP2/HPO"/>
</dbReference>
<evidence type="ECO:0000259" key="3">
    <source>
        <dbReference type="SMART" id="SM00014"/>
    </source>
</evidence>
<dbReference type="Proteomes" id="UP000070319">
    <property type="component" value="Unassembled WGS sequence"/>
</dbReference>
<proteinExistence type="predicted"/>
<keyword evidence="1" id="KW-0472">Membrane</keyword>
<evidence type="ECO:0000313" key="5">
    <source>
        <dbReference type="Proteomes" id="UP000070319"/>
    </source>
</evidence>
<feature type="chain" id="PRO_5007486279" evidence="2">
    <location>
        <begin position="23"/>
        <end position="255"/>
    </location>
</feature>
<gene>
    <name evidence="4" type="ORF">HMPREF2531_05594</name>
</gene>
<dbReference type="PANTHER" id="PTHR14969">
    <property type="entry name" value="SPHINGOSINE-1-PHOSPHATE PHOSPHOHYDROLASE"/>
    <property type="match status" value="1"/>
</dbReference>
<evidence type="ECO:0000313" key="4">
    <source>
        <dbReference type="EMBL" id="KXT40256.1"/>
    </source>
</evidence>
<protein>
    <submittedName>
        <fullName evidence="4">PAP2 family protein</fullName>
    </submittedName>
</protein>
<dbReference type="RefSeq" id="WP_082788164.1">
    <property type="nucleotide sequence ID" value="NZ_KQ968743.1"/>
</dbReference>
<dbReference type="CDD" id="cd03394">
    <property type="entry name" value="PAP2_like_5"/>
    <property type="match status" value="1"/>
</dbReference>
<dbReference type="EMBL" id="LTDF01000180">
    <property type="protein sequence ID" value="KXT40256.1"/>
    <property type="molecule type" value="Genomic_DNA"/>
</dbReference>
<reference evidence="4 5" key="1">
    <citation type="submission" date="2016-02" db="EMBL/GenBank/DDBJ databases">
        <authorList>
            <person name="Wen L."/>
            <person name="He K."/>
            <person name="Yang H."/>
        </authorList>
    </citation>
    <scope>NUCLEOTIDE SEQUENCE [LARGE SCALE GENOMIC DNA]</scope>
    <source>
        <strain evidence="4 5">KLE1704</strain>
    </source>
</reference>
<keyword evidence="1" id="KW-0812">Transmembrane</keyword>
<dbReference type="AlphaFoldDB" id="A0A139KM88"/>
<dbReference type="PANTHER" id="PTHR14969:SF13">
    <property type="entry name" value="AT30094P"/>
    <property type="match status" value="1"/>
</dbReference>
<name>A0A139KM88_9BACE</name>
<dbReference type="InterPro" id="IPR036938">
    <property type="entry name" value="PAP2/HPO_sf"/>
</dbReference>
<dbReference type="PATRIC" id="fig|329854.7.peg.5662"/>
<feature type="transmembrane region" description="Helical" evidence="1">
    <location>
        <begin position="46"/>
        <end position="66"/>
    </location>
</feature>
<feature type="transmembrane region" description="Helical" evidence="1">
    <location>
        <begin position="118"/>
        <end position="138"/>
    </location>
</feature>
<dbReference type="SUPFAM" id="SSF48317">
    <property type="entry name" value="Acid phosphatase/Vanadium-dependent haloperoxidase"/>
    <property type="match status" value="1"/>
</dbReference>
<feature type="signal peptide" evidence="2">
    <location>
        <begin position="1"/>
        <end position="22"/>
    </location>
</feature>
<feature type="domain" description="Phosphatidic acid phosphatase type 2/haloperoxidase" evidence="3">
    <location>
        <begin position="118"/>
        <end position="218"/>
    </location>
</feature>
<dbReference type="Pfam" id="PF01569">
    <property type="entry name" value="PAP2"/>
    <property type="match status" value="1"/>
</dbReference>
<evidence type="ECO:0000256" key="1">
    <source>
        <dbReference type="SAM" id="Phobius"/>
    </source>
</evidence>
<keyword evidence="1" id="KW-1133">Transmembrane helix</keyword>
<keyword evidence="2" id="KW-0732">Signal</keyword>
<feature type="transmembrane region" description="Helical" evidence="1">
    <location>
        <begin position="203"/>
        <end position="221"/>
    </location>
</feature>
<comment type="caution">
    <text evidence="4">The sequence shown here is derived from an EMBL/GenBank/DDBJ whole genome shotgun (WGS) entry which is preliminary data.</text>
</comment>
<accession>A0A139KM88</accession>
<organism evidence="4">
    <name type="scientific">Bacteroides intestinalis</name>
    <dbReference type="NCBI Taxonomy" id="329854"/>
    <lineage>
        <taxon>Bacteria</taxon>
        <taxon>Pseudomonadati</taxon>
        <taxon>Bacteroidota</taxon>
        <taxon>Bacteroidia</taxon>
        <taxon>Bacteroidales</taxon>
        <taxon>Bacteroidaceae</taxon>
        <taxon>Bacteroides</taxon>
    </lineage>
</organism>